<evidence type="ECO:0000256" key="1">
    <source>
        <dbReference type="SAM" id="MobiDB-lite"/>
    </source>
</evidence>
<dbReference type="AlphaFoldDB" id="A0A2S6AB40"/>
<dbReference type="Proteomes" id="UP000239874">
    <property type="component" value="Unassembled WGS sequence"/>
</dbReference>
<name>A0A2S6AB40_9NOCA</name>
<accession>A0A2S6AB40</accession>
<feature type="region of interest" description="Disordered" evidence="1">
    <location>
        <begin position="38"/>
        <end position="75"/>
    </location>
</feature>
<evidence type="ECO:0000313" key="2">
    <source>
        <dbReference type="EMBL" id="PPJ30726.1"/>
    </source>
</evidence>
<comment type="caution">
    <text evidence="2">The sequence shown here is derived from an EMBL/GenBank/DDBJ whole genome shotgun (WGS) entry which is preliminary data.</text>
</comment>
<feature type="compositionally biased region" description="Basic residues" evidence="1">
    <location>
        <begin position="62"/>
        <end position="75"/>
    </location>
</feature>
<gene>
    <name evidence="2" type="ORF">C5E45_33535</name>
</gene>
<reference evidence="2 3" key="1">
    <citation type="submission" date="2018-02" db="EMBL/GenBank/DDBJ databases">
        <title>8 Nocardia nova and 1 Nocardia cyriacigeorgica strain used for evolution to TMP-SMX.</title>
        <authorList>
            <person name="Mehta H."/>
            <person name="Weng J."/>
            <person name="Shamoo Y."/>
        </authorList>
    </citation>
    <scope>NUCLEOTIDE SEQUENCE [LARGE SCALE GENOMIC DNA]</scope>
    <source>
        <strain evidence="2 3">MDA3139</strain>
    </source>
</reference>
<sequence>MRYIPCQKVEPVNAMKFNDVGDPLAATGSDRGLAVTSRALRGGGNSGRDGSQPRGGVESASRRMRYHRLHRKRMH</sequence>
<proteinExistence type="predicted"/>
<dbReference type="EMBL" id="PSZC01000043">
    <property type="protein sequence ID" value="PPJ30726.1"/>
    <property type="molecule type" value="Genomic_DNA"/>
</dbReference>
<evidence type="ECO:0000313" key="3">
    <source>
        <dbReference type="Proteomes" id="UP000239874"/>
    </source>
</evidence>
<protein>
    <submittedName>
        <fullName evidence="2">Uncharacterized protein</fullName>
    </submittedName>
</protein>
<organism evidence="2 3">
    <name type="scientific">Nocardia nova</name>
    <dbReference type="NCBI Taxonomy" id="37330"/>
    <lineage>
        <taxon>Bacteria</taxon>
        <taxon>Bacillati</taxon>
        <taxon>Actinomycetota</taxon>
        <taxon>Actinomycetes</taxon>
        <taxon>Mycobacteriales</taxon>
        <taxon>Nocardiaceae</taxon>
        <taxon>Nocardia</taxon>
    </lineage>
</organism>